<dbReference type="RefSeq" id="XP_013344532.1">
    <property type="nucleotide sequence ID" value="XM_013489078.1"/>
</dbReference>
<evidence type="ECO:0000313" key="2">
    <source>
        <dbReference type="EMBL" id="KEQ95919.1"/>
    </source>
</evidence>
<gene>
    <name evidence="2" type="ORF">AUEXF2481DRAFT_38987</name>
</gene>
<feature type="domain" description="N-acetyltransferase" evidence="1">
    <location>
        <begin position="97"/>
        <end position="158"/>
    </location>
</feature>
<dbReference type="STRING" id="1043005.A0A074YIK0"/>
<reference evidence="2 3" key="1">
    <citation type="journal article" date="2014" name="BMC Genomics">
        <title>Genome sequencing of four Aureobasidium pullulans varieties: biotechnological potential, stress tolerance, and description of new species.</title>
        <authorList>
            <person name="Gostin Ar C."/>
            <person name="Ohm R.A."/>
            <person name="Kogej T."/>
            <person name="Sonjak S."/>
            <person name="Turk M."/>
            <person name="Zajc J."/>
            <person name="Zalar P."/>
            <person name="Grube M."/>
            <person name="Sun H."/>
            <person name="Han J."/>
            <person name="Sharma A."/>
            <person name="Chiniquy J."/>
            <person name="Ngan C.Y."/>
            <person name="Lipzen A."/>
            <person name="Barry K."/>
            <person name="Grigoriev I.V."/>
            <person name="Gunde-Cimerman N."/>
        </authorList>
    </citation>
    <scope>NUCLEOTIDE SEQUENCE [LARGE SCALE GENOMIC DNA]</scope>
    <source>
        <strain evidence="2 3">EXF-2481</strain>
    </source>
</reference>
<evidence type="ECO:0000259" key="1">
    <source>
        <dbReference type="Pfam" id="PF00583"/>
    </source>
</evidence>
<protein>
    <recommendedName>
        <fullName evidence="1">N-acetyltransferase domain-containing protein</fullName>
    </recommendedName>
</protein>
<dbReference type="GO" id="GO:0016747">
    <property type="term" value="F:acyltransferase activity, transferring groups other than amino-acyl groups"/>
    <property type="evidence" value="ECO:0007669"/>
    <property type="project" value="InterPro"/>
</dbReference>
<dbReference type="AlphaFoldDB" id="A0A074YIK0"/>
<proteinExistence type="predicted"/>
<dbReference type="GeneID" id="25366258"/>
<organism evidence="2 3">
    <name type="scientific">Aureobasidium subglaciale (strain EXF-2481)</name>
    <name type="common">Aureobasidium pullulans var. subglaciale</name>
    <dbReference type="NCBI Taxonomy" id="1043005"/>
    <lineage>
        <taxon>Eukaryota</taxon>
        <taxon>Fungi</taxon>
        <taxon>Dikarya</taxon>
        <taxon>Ascomycota</taxon>
        <taxon>Pezizomycotina</taxon>
        <taxon>Dothideomycetes</taxon>
        <taxon>Dothideomycetidae</taxon>
        <taxon>Dothideales</taxon>
        <taxon>Saccotheciaceae</taxon>
        <taxon>Aureobasidium</taxon>
    </lineage>
</organism>
<evidence type="ECO:0000313" key="3">
    <source>
        <dbReference type="Proteomes" id="UP000030641"/>
    </source>
</evidence>
<dbReference type="Proteomes" id="UP000030641">
    <property type="component" value="Unassembled WGS sequence"/>
</dbReference>
<dbReference type="SUPFAM" id="SSF55729">
    <property type="entry name" value="Acyl-CoA N-acyltransferases (Nat)"/>
    <property type="match status" value="1"/>
</dbReference>
<accession>A0A074YIK0</accession>
<dbReference type="Gene3D" id="3.40.630.30">
    <property type="match status" value="1"/>
</dbReference>
<dbReference type="InParanoid" id="A0A074YIK0"/>
<sequence length="200" mass="22188">MSASKQHPPLHFSIAVADQATQITTLVNTAFRSEPTGQTWLYDDQSKRIDILPPGVAATLITSTDSLMLVGTLPGNTTPITTCFLRKPSTPPQAHMSESAAWFGLLAVQPEYHGRSYGIATLREAERYVRDEWGIGRLEMDYVNARTELAQWYHRCGYEPTGKIRDFPYGDGGREILADGLEMIVLGKDLRSIGMTPVLF</sequence>
<dbReference type="CDD" id="cd04301">
    <property type="entry name" value="NAT_SF"/>
    <property type="match status" value="1"/>
</dbReference>
<dbReference type="HOGENOM" id="CLU_098389_0_1_1"/>
<dbReference type="InterPro" id="IPR000182">
    <property type="entry name" value="GNAT_dom"/>
</dbReference>
<dbReference type="OrthoDB" id="5689at2759"/>
<dbReference type="EMBL" id="KL584757">
    <property type="protein sequence ID" value="KEQ95919.1"/>
    <property type="molecule type" value="Genomic_DNA"/>
</dbReference>
<keyword evidence="3" id="KW-1185">Reference proteome</keyword>
<dbReference type="Pfam" id="PF00583">
    <property type="entry name" value="Acetyltransf_1"/>
    <property type="match status" value="1"/>
</dbReference>
<dbReference type="InterPro" id="IPR016181">
    <property type="entry name" value="Acyl_CoA_acyltransferase"/>
</dbReference>
<dbReference type="OMA" id="ACCQLEH"/>
<name>A0A074YIK0_AURSE</name>